<dbReference type="Proteomes" id="UP000256530">
    <property type="component" value="Unassembled WGS sequence"/>
</dbReference>
<evidence type="ECO:0000313" key="3">
    <source>
        <dbReference type="EMBL" id="REF38956.1"/>
    </source>
</evidence>
<reference evidence="2" key="1">
    <citation type="journal article" date="2012" name="Genome Res.">
        <title>Genomic characterization of the Bacillus cereus sensu lato species: Backdrop to the evolution of Bacillus anthracis.</title>
        <authorList>
            <person name="Zwick M.E."/>
            <person name="Joseph S.J."/>
            <person name="Didelot X."/>
            <person name="Chen P.E."/>
            <person name="Bishop-Lilly K.A."/>
            <person name="Stewart A.C."/>
            <person name="Willner K."/>
            <person name="Nolan N."/>
            <person name="Lentz S."/>
            <person name="Thomason M.K."/>
            <person name="Sozhamannan S."/>
            <person name="Mateczun A.J."/>
            <person name="Du L."/>
            <person name="Read T.D."/>
        </authorList>
    </citation>
    <scope>NUCLEOTIDE SEQUENCE [LARGE SCALE GENOMIC DNA]</scope>
    <source>
        <strain evidence="2">AH603</strain>
    </source>
</reference>
<dbReference type="EMBL" id="ACMP01000088">
    <property type="protein sequence ID" value="EEL69707.1"/>
    <property type="molecule type" value="Genomic_DNA"/>
</dbReference>
<dbReference type="Pfam" id="PF13302">
    <property type="entry name" value="Acetyltransf_3"/>
    <property type="match status" value="1"/>
</dbReference>
<evidence type="ECO:0000259" key="1">
    <source>
        <dbReference type="PROSITE" id="PS51186"/>
    </source>
</evidence>
<dbReference type="AlphaFoldDB" id="C2XX59"/>
<sequence length="126" mass="14743">MERYEKEKVAPLGIVLKEKQKLIGTCGFISYDSTIHKSEIAYTLSRKYWGKGLATEAALAFFSYGFNELHLNSIEAGCNSENEATERLMKRLNMEYECTIQNDLFVKGKYRDTKRYCISRERYRNK</sequence>
<dbReference type="HOGENOM" id="CLU_013985_40_3_9"/>
<evidence type="ECO:0000313" key="4">
    <source>
        <dbReference type="Proteomes" id="UP000256530"/>
    </source>
</evidence>
<dbReference type="SUPFAM" id="SSF55729">
    <property type="entry name" value="Acyl-CoA N-acyltransferases (Nat)"/>
    <property type="match status" value="1"/>
</dbReference>
<dbReference type="GO" id="GO:0005737">
    <property type="term" value="C:cytoplasm"/>
    <property type="evidence" value="ECO:0007669"/>
    <property type="project" value="TreeGrafter"/>
</dbReference>
<dbReference type="PANTHER" id="PTHR43792:SF9">
    <property type="entry name" value="RIBOSOMAL-PROTEIN-ALANINE ACETYLTRANSFERASE"/>
    <property type="match status" value="1"/>
</dbReference>
<evidence type="ECO:0000313" key="2">
    <source>
        <dbReference type="EMBL" id="EEL69707.1"/>
    </source>
</evidence>
<proteinExistence type="predicted"/>
<dbReference type="InterPro" id="IPR016181">
    <property type="entry name" value="Acyl_CoA_acyltransferase"/>
</dbReference>
<dbReference type="EMBL" id="QTTY01000007">
    <property type="protein sequence ID" value="REF38956.1"/>
    <property type="molecule type" value="Genomic_DNA"/>
</dbReference>
<dbReference type="PANTHER" id="PTHR43792">
    <property type="entry name" value="GNAT FAMILY, PUTATIVE (AFU_ORTHOLOGUE AFUA_3G00765)-RELATED-RELATED"/>
    <property type="match status" value="1"/>
</dbReference>
<comment type="caution">
    <text evidence="2">The sequence shown here is derived from an EMBL/GenBank/DDBJ whole genome shotgun (WGS) entry which is preliminary data.</text>
</comment>
<protein>
    <submittedName>
        <fullName evidence="3">Ribosomal-protein-alanine N-acetyltransferase</fullName>
    </submittedName>
    <submittedName>
        <fullName evidence="2">Ribosomal-protein-alanine acetyltransferase</fullName>
    </submittedName>
</protein>
<keyword evidence="2" id="KW-0808">Transferase</keyword>
<dbReference type="Gene3D" id="3.40.630.30">
    <property type="match status" value="1"/>
</dbReference>
<name>C2XX59_BACMY</name>
<accession>C2XX59</accession>
<organism evidence="2">
    <name type="scientific">Bacillus mycoides</name>
    <dbReference type="NCBI Taxonomy" id="1405"/>
    <lineage>
        <taxon>Bacteria</taxon>
        <taxon>Bacillati</taxon>
        <taxon>Bacillota</taxon>
        <taxon>Bacilli</taxon>
        <taxon>Bacillales</taxon>
        <taxon>Bacillaceae</taxon>
        <taxon>Bacillus</taxon>
        <taxon>Bacillus cereus group</taxon>
    </lineage>
</organism>
<dbReference type="InterPro" id="IPR000182">
    <property type="entry name" value="GNAT_dom"/>
</dbReference>
<dbReference type="InterPro" id="IPR051531">
    <property type="entry name" value="N-acetyltransferase"/>
</dbReference>
<dbReference type="PROSITE" id="PS51186">
    <property type="entry name" value="GNAT"/>
    <property type="match status" value="1"/>
</dbReference>
<gene>
    <name evidence="2" type="ORF">bcere0026_32870</name>
    <name evidence="3" type="ORF">DET55_107196</name>
</gene>
<feature type="domain" description="N-acetyltransferase" evidence="1">
    <location>
        <begin position="1"/>
        <end position="112"/>
    </location>
</feature>
<reference evidence="3 4" key="2">
    <citation type="submission" date="2018-08" db="EMBL/GenBank/DDBJ databases">
        <title>Freshwater and sediment microbial communities from various areas in North America, analyzing microbe dynamics in response to fracking.</title>
        <authorList>
            <person name="Lamendella R."/>
        </authorList>
    </citation>
    <scope>NUCLEOTIDE SEQUENCE [LARGE SCALE GENOMIC DNA]</scope>
    <source>
        <strain evidence="3 4">DB-1</strain>
    </source>
</reference>
<dbReference type="Proteomes" id="UP000001753">
    <property type="component" value="Chromosome"/>
</dbReference>
<dbReference type="GO" id="GO:0008999">
    <property type="term" value="F:protein-N-terminal-alanine acetyltransferase activity"/>
    <property type="evidence" value="ECO:0007669"/>
    <property type="project" value="TreeGrafter"/>
</dbReference>